<feature type="non-terminal residue" evidence="2">
    <location>
        <position position="1"/>
    </location>
</feature>
<name>A0A6J4N2E0_9ACTN</name>
<dbReference type="EMBL" id="CADCUP010000034">
    <property type="protein sequence ID" value="CAA9375386.1"/>
    <property type="molecule type" value="Genomic_DNA"/>
</dbReference>
<accession>A0A6J4N2E0</accession>
<feature type="region of interest" description="Disordered" evidence="1">
    <location>
        <begin position="1"/>
        <end position="83"/>
    </location>
</feature>
<feature type="compositionally biased region" description="Basic and acidic residues" evidence="1">
    <location>
        <begin position="1"/>
        <end position="13"/>
    </location>
</feature>
<feature type="non-terminal residue" evidence="2">
    <location>
        <position position="83"/>
    </location>
</feature>
<evidence type="ECO:0000256" key="1">
    <source>
        <dbReference type="SAM" id="MobiDB-lite"/>
    </source>
</evidence>
<protein>
    <submittedName>
        <fullName evidence="2">Uncharacterized protein</fullName>
    </submittedName>
</protein>
<feature type="compositionally biased region" description="Low complexity" evidence="1">
    <location>
        <begin position="61"/>
        <end position="73"/>
    </location>
</feature>
<evidence type="ECO:0000313" key="2">
    <source>
        <dbReference type="EMBL" id="CAA9375386.1"/>
    </source>
</evidence>
<dbReference type="AlphaFoldDB" id="A0A6J4N2E0"/>
<gene>
    <name evidence="2" type="ORF">AVDCRST_MAG06-453</name>
</gene>
<sequence>CRSAVDPRRERATRWSTGPISASACGASSPVVRQPSTTPSRTWPSRCRATPAPGRRVPRGSSTARSPSPRASTEGAHRTGAGR</sequence>
<organism evidence="2">
    <name type="scientific">uncultured Nocardioides sp</name>
    <dbReference type="NCBI Taxonomy" id="198441"/>
    <lineage>
        <taxon>Bacteria</taxon>
        <taxon>Bacillati</taxon>
        <taxon>Actinomycetota</taxon>
        <taxon>Actinomycetes</taxon>
        <taxon>Propionibacteriales</taxon>
        <taxon>Nocardioidaceae</taxon>
        <taxon>Nocardioides</taxon>
        <taxon>environmental samples</taxon>
    </lineage>
</organism>
<feature type="compositionally biased region" description="Polar residues" evidence="1">
    <location>
        <begin position="34"/>
        <end position="43"/>
    </location>
</feature>
<reference evidence="2" key="1">
    <citation type="submission" date="2020-02" db="EMBL/GenBank/DDBJ databases">
        <authorList>
            <person name="Meier V. D."/>
        </authorList>
    </citation>
    <scope>NUCLEOTIDE SEQUENCE</scope>
    <source>
        <strain evidence="2">AVDCRST_MAG06</strain>
    </source>
</reference>
<proteinExistence type="predicted"/>